<proteinExistence type="predicted"/>
<accession>A0A941CN06</accession>
<dbReference type="RefSeq" id="WP_211800215.1">
    <property type="nucleotide sequence ID" value="NZ_JAGSCS010000004.1"/>
</dbReference>
<evidence type="ECO:0000313" key="2">
    <source>
        <dbReference type="EMBL" id="MBR0575675.1"/>
    </source>
</evidence>
<name>A0A941CN06_9CLOT</name>
<dbReference type="AlphaFoldDB" id="A0A941CN06"/>
<gene>
    <name evidence="2" type="ORF">KCG48_04885</name>
</gene>
<reference evidence="2" key="1">
    <citation type="submission" date="2021-04" db="EMBL/GenBank/DDBJ databases">
        <title>Proteiniclasticum sedimins sp. nov., an obligate anaerobic bacterium isolated from anaerobic sludge.</title>
        <authorList>
            <person name="Liu J."/>
        </authorList>
    </citation>
    <scope>NUCLEOTIDE SEQUENCE</scope>
    <source>
        <strain evidence="2">BAD-10</strain>
    </source>
</reference>
<evidence type="ECO:0000313" key="3">
    <source>
        <dbReference type="Proteomes" id="UP000675379"/>
    </source>
</evidence>
<evidence type="ECO:0000256" key="1">
    <source>
        <dbReference type="SAM" id="Phobius"/>
    </source>
</evidence>
<dbReference type="EMBL" id="JAGSCS010000004">
    <property type="protein sequence ID" value="MBR0575675.1"/>
    <property type="molecule type" value="Genomic_DNA"/>
</dbReference>
<organism evidence="2 3">
    <name type="scientific">Proteiniclasticum sediminis</name>
    <dbReference type="NCBI Taxonomy" id="2804028"/>
    <lineage>
        <taxon>Bacteria</taxon>
        <taxon>Bacillati</taxon>
        <taxon>Bacillota</taxon>
        <taxon>Clostridia</taxon>
        <taxon>Eubacteriales</taxon>
        <taxon>Clostridiaceae</taxon>
        <taxon>Proteiniclasticum</taxon>
    </lineage>
</organism>
<comment type="caution">
    <text evidence="2">The sequence shown here is derived from an EMBL/GenBank/DDBJ whole genome shotgun (WGS) entry which is preliminary data.</text>
</comment>
<dbReference type="Proteomes" id="UP000675379">
    <property type="component" value="Unassembled WGS sequence"/>
</dbReference>
<keyword evidence="1" id="KW-0472">Membrane</keyword>
<keyword evidence="1" id="KW-0812">Transmembrane</keyword>
<keyword evidence="3" id="KW-1185">Reference proteome</keyword>
<sequence>MDPQRIDQIEGEIKEIWREVDGLKQGQNALEMNMELMKKDMEYTRKAVDKIDGNVELLTKARFSDHYEEPIKAERTKKERRLSQVEGVIIGIVVAYILYAVFPILAK</sequence>
<feature type="transmembrane region" description="Helical" evidence="1">
    <location>
        <begin position="85"/>
        <end position="106"/>
    </location>
</feature>
<protein>
    <submittedName>
        <fullName evidence="2">Uncharacterized protein</fullName>
    </submittedName>
</protein>
<keyword evidence="1" id="KW-1133">Transmembrane helix</keyword>